<dbReference type="Proteomes" id="UP001057402">
    <property type="component" value="Chromosome 3"/>
</dbReference>
<proteinExistence type="predicted"/>
<name>A0ACB9RJE0_9MYRT</name>
<accession>A0ACB9RJE0</accession>
<evidence type="ECO:0000313" key="2">
    <source>
        <dbReference type="Proteomes" id="UP001057402"/>
    </source>
</evidence>
<protein>
    <submittedName>
        <fullName evidence="1">Uncharacterized protein</fullName>
    </submittedName>
</protein>
<gene>
    <name evidence="1" type="ORF">MLD38_005498</name>
</gene>
<sequence length="324" mass="35717">MAMSGPPPPPPPPGAPPPPPLPGGPPRPPPLPGNLPKGAGSGDKVHRAPELVEFYQSLMKRESKEDSSLLISSTPNNINDSRSNMTGEIENISTFLLAVKADVETQGDFVESLASEVRAASFTNIDDLVAFVNWLDEELSFLVNEQAVLKHFDWPEGKADALREATFEYQDLVKLEKRVSSFTDDPNLPCEAALKKMYSLMENGTKCVRTSADQRHGYRAIQGIQNPVDWLMDTGVVGKIKLASVQLASKYMKQIATEQDTLSGSDKEPNREFLTLQGVRFAFRVHQFAGGFDVESMKAFEELRSRIQTQRGEDDSKPESILSL</sequence>
<dbReference type="EMBL" id="CM042882">
    <property type="protein sequence ID" value="KAI4379167.1"/>
    <property type="molecule type" value="Genomic_DNA"/>
</dbReference>
<comment type="caution">
    <text evidence="1">The sequence shown here is derived from an EMBL/GenBank/DDBJ whole genome shotgun (WGS) entry which is preliminary data.</text>
</comment>
<evidence type="ECO:0000313" key="1">
    <source>
        <dbReference type="EMBL" id="KAI4379167.1"/>
    </source>
</evidence>
<organism evidence="1 2">
    <name type="scientific">Melastoma candidum</name>
    <dbReference type="NCBI Taxonomy" id="119954"/>
    <lineage>
        <taxon>Eukaryota</taxon>
        <taxon>Viridiplantae</taxon>
        <taxon>Streptophyta</taxon>
        <taxon>Embryophyta</taxon>
        <taxon>Tracheophyta</taxon>
        <taxon>Spermatophyta</taxon>
        <taxon>Magnoliopsida</taxon>
        <taxon>eudicotyledons</taxon>
        <taxon>Gunneridae</taxon>
        <taxon>Pentapetalae</taxon>
        <taxon>rosids</taxon>
        <taxon>malvids</taxon>
        <taxon>Myrtales</taxon>
        <taxon>Melastomataceae</taxon>
        <taxon>Melastomatoideae</taxon>
        <taxon>Melastomateae</taxon>
        <taxon>Melastoma</taxon>
    </lineage>
</organism>
<keyword evidence="2" id="KW-1185">Reference proteome</keyword>
<reference evidence="2" key="1">
    <citation type="journal article" date="2023" name="Front. Plant Sci.">
        <title>Chromosomal-level genome assembly of Melastoma candidum provides insights into trichome evolution.</title>
        <authorList>
            <person name="Zhong Y."/>
            <person name="Wu W."/>
            <person name="Sun C."/>
            <person name="Zou P."/>
            <person name="Liu Y."/>
            <person name="Dai S."/>
            <person name="Zhou R."/>
        </authorList>
    </citation>
    <scope>NUCLEOTIDE SEQUENCE [LARGE SCALE GENOMIC DNA]</scope>
</reference>